<feature type="chain" id="PRO_5042045012" description="DUF5648 domain-containing protein" evidence="1">
    <location>
        <begin position="19"/>
        <end position="189"/>
    </location>
</feature>
<accession>A0AAD7DZT2</accession>
<evidence type="ECO:0000259" key="2">
    <source>
        <dbReference type="Pfam" id="PF18885"/>
    </source>
</evidence>
<feature type="domain" description="DUF5648" evidence="2">
    <location>
        <begin position="42"/>
        <end position="180"/>
    </location>
</feature>
<name>A0AAD7DZT2_MYCRO</name>
<keyword evidence="1" id="KW-0732">Signal</keyword>
<keyword evidence="4" id="KW-1185">Reference proteome</keyword>
<dbReference type="Proteomes" id="UP001221757">
    <property type="component" value="Unassembled WGS sequence"/>
</dbReference>
<comment type="caution">
    <text evidence="3">The sequence shown here is derived from an EMBL/GenBank/DDBJ whole genome shotgun (WGS) entry which is preliminary data.</text>
</comment>
<gene>
    <name evidence="3" type="ORF">B0H17DRAFT_1194577</name>
</gene>
<dbReference type="AlphaFoldDB" id="A0AAD7DZT2"/>
<dbReference type="Pfam" id="PF18885">
    <property type="entry name" value="DUF5648"/>
    <property type="match status" value="1"/>
</dbReference>
<protein>
    <recommendedName>
        <fullName evidence="2">DUF5648 domain-containing protein</fullName>
    </recommendedName>
</protein>
<dbReference type="EMBL" id="JARKIE010000014">
    <property type="protein sequence ID" value="KAJ7702694.1"/>
    <property type="molecule type" value="Genomic_DNA"/>
</dbReference>
<evidence type="ECO:0000313" key="3">
    <source>
        <dbReference type="EMBL" id="KAJ7702694.1"/>
    </source>
</evidence>
<dbReference type="InterPro" id="IPR043708">
    <property type="entry name" value="DUF5648"/>
</dbReference>
<evidence type="ECO:0000313" key="4">
    <source>
        <dbReference type="Proteomes" id="UP001221757"/>
    </source>
</evidence>
<evidence type="ECO:0000256" key="1">
    <source>
        <dbReference type="SAM" id="SignalP"/>
    </source>
</evidence>
<organism evidence="3 4">
    <name type="scientific">Mycena rosella</name>
    <name type="common">Pink bonnet</name>
    <name type="synonym">Agaricus rosellus</name>
    <dbReference type="NCBI Taxonomy" id="1033263"/>
    <lineage>
        <taxon>Eukaryota</taxon>
        <taxon>Fungi</taxon>
        <taxon>Dikarya</taxon>
        <taxon>Basidiomycota</taxon>
        <taxon>Agaricomycotina</taxon>
        <taxon>Agaricomycetes</taxon>
        <taxon>Agaricomycetidae</taxon>
        <taxon>Agaricales</taxon>
        <taxon>Marasmiineae</taxon>
        <taxon>Mycenaceae</taxon>
        <taxon>Mycena</taxon>
    </lineage>
</organism>
<reference evidence="3" key="1">
    <citation type="submission" date="2023-03" db="EMBL/GenBank/DDBJ databases">
        <title>Massive genome expansion in bonnet fungi (Mycena s.s.) driven by repeated elements and novel gene families across ecological guilds.</title>
        <authorList>
            <consortium name="Lawrence Berkeley National Laboratory"/>
            <person name="Harder C.B."/>
            <person name="Miyauchi S."/>
            <person name="Viragh M."/>
            <person name="Kuo A."/>
            <person name="Thoen E."/>
            <person name="Andreopoulos B."/>
            <person name="Lu D."/>
            <person name="Skrede I."/>
            <person name="Drula E."/>
            <person name="Henrissat B."/>
            <person name="Morin E."/>
            <person name="Kohler A."/>
            <person name="Barry K."/>
            <person name="LaButti K."/>
            <person name="Morin E."/>
            <person name="Salamov A."/>
            <person name="Lipzen A."/>
            <person name="Mereny Z."/>
            <person name="Hegedus B."/>
            <person name="Baldrian P."/>
            <person name="Stursova M."/>
            <person name="Weitz H."/>
            <person name="Taylor A."/>
            <person name="Grigoriev I.V."/>
            <person name="Nagy L.G."/>
            <person name="Martin F."/>
            <person name="Kauserud H."/>
        </authorList>
    </citation>
    <scope>NUCLEOTIDE SEQUENCE</scope>
    <source>
        <strain evidence="3">CBHHK067</strain>
    </source>
</reference>
<sequence>MHIVSLAFLFAWVGLPSAANISAAAQNLRSSDTCGDQTTAVPFYRSYNSAVVDHFHTTDVILVSDALNYSGYALQAVAGMVFVTPEESTAPFYRLFSMADSNNFYTMSTTERDIALKNGYGLITRDPLIYIYPAQVCGSVPFYHLYHSTTGDHLYPTSETERLAFISTQGYQDVDIAGYLLPLEVAQCG</sequence>
<feature type="signal peptide" evidence="1">
    <location>
        <begin position="1"/>
        <end position="18"/>
    </location>
</feature>
<proteinExistence type="predicted"/>